<sequence>MAIENGLEERMFCHEVDSRMEINRDTGKWSGDNILAHDEVAGRVTPRNRRWTSLNLTSIMELDLVTRRYDVTKGQLASTYRTTREKVPHMEDILREYQNQSHPCFQLDVRGMEIAIALAWYRNRRLHNKFILVKGYNFHYANRRALEEAINAVDGGRHRPFQWSDLEMGPGFMMVFYSEPIIALALKVKGLNDERNPAARLHLDFKTIYDTTMEQVLSYLEVKKHMMGFIPEIVYSGLGLGYNMNTGKARNPLNGDPITDQNLIFQARVDRAMIEVAIQLRRTYKDLYFSSCTRLCDLRVEGRGELVADMKTGELKSMDSLQAKIRSIHGGLFSQSDTVVADDPYAEIAARTWIDEYARLDRSQLLTMSYNEWLAQAGPEVQAAVNALNGPFMQNTWSGTLDEEWNILYP</sequence>
<accession>A0A9P4WUK9</accession>
<protein>
    <submittedName>
        <fullName evidence="1">Uncharacterized protein</fullName>
    </submittedName>
</protein>
<dbReference type="EMBL" id="SWKV01000013">
    <property type="protein sequence ID" value="KAF3043255.1"/>
    <property type="molecule type" value="Genomic_DNA"/>
</dbReference>
<gene>
    <name evidence="1" type="ORF">E8E12_010016</name>
</gene>
<dbReference type="AlphaFoldDB" id="A0A9P4WUK9"/>
<evidence type="ECO:0000313" key="1">
    <source>
        <dbReference type="EMBL" id="KAF3043255.1"/>
    </source>
</evidence>
<dbReference type="Proteomes" id="UP000758155">
    <property type="component" value="Unassembled WGS sequence"/>
</dbReference>
<comment type="caution">
    <text evidence="1">The sequence shown here is derived from an EMBL/GenBank/DDBJ whole genome shotgun (WGS) entry which is preliminary data.</text>
</comment>
<name>A0A9P4WUK9_9PLEO</name>
<proteinExistence type="predicted"/>
<keyword evidence="2" id="KW-1185">Reference proteome</keyword>
<evidence type="ECO:0000313" key="2">
    <source>
        <dbReference type="Proteomes" id="UP000758155"/>
    </source>
</evidence>
<dbReference type="OrthoDB" id="3800144at2759"/>
<reference evidence="1" key="1">
    <citation type="submission" date="2019-04" db="EMBL/GenBank/DDBJ databases">
        <title>Sequencing of skin fungus with MAO and IRED activity.</title>
        <authorList>
            <person name="Marsaioli A.J."/>
            <person name="Bonatto J.M.C."/>
            <person name="Reis Junior O."/>
        </authorList>
    </citation>
    <scope>NUCLEOTIDE SEQUENCE</scope>
    <source>
        <strain evidence="1">28M1</strain>
    </source>
</reference>
<organism evidence="1 2">
    <name type="scientific">Didymella heteroderae</name>
    <dbReference type="NCBI Taxonomy" id="1769908"/>
    <lineage>
        <taxon>Eukaryota</taxon>
        <taxon>Fungi</taxon>
        <taxon>Dikarya</taxon>
        <taxon>Ascomycota</taxon>
        <taxon>Pezizomycotina</taxon>
        <taxon>Dothideomycetes</taxon>
        <taxon>Pleosporomycetidae</taxon>
        <taxon>Pleosporales</taxon>
        <taxon>Pleosporineae</taxon>
        <taxon>Didymellaceae</taxon>
        <taxon>Didymella</taxon>
    </lineage>
</organism>